<dbReference type="AlphaFoldDB" id="A0A1J9R7Y0"/>
<dbReference type="FunFam" id="2.60.120.10:FF:000189">
    <property type="entry name" value="Cysteine dioxygenase"/>
    <property type="match status" value="1"/>
</dbReference>
<dbReference type="STRING" id="236234.A0A1J9R7Y0"/>
<dbReference type="InterPro" id="IPR010300">
    <property type="entry name" value="CDO_1"/>
</dbReference>
<dbReference type="CDD" id="cd10548">
    <property type="entry name" value="cupin_CDO"/>
    <property type="match status" value="1"/>
</dbReference>
<reference evidence="13 14" key="1">
    <citation type="submission" date="2016-10" db="EMBL/GenBank/DDBJ databases">
        <title>Proteomics and genomics reveal pathogen-plant mechanisms compatible with a hemibiotrophic lifestyle of Diplodia corticola.</title>
        <authorList>
            <person name="Fernandes I."/>
            <person name="De Jonge R."/>
            <person name="Van De Peer Y."/>
            <person name="Devreese B."/>
            <person name="Alves A."/>
            <person name="Esteves A.C."/>
        </authorList>
    </citation>
    <scope>NUCLEOTIDE SEQUENCE [LARGE SCALE GENOMIC DNA]</scope>
    <source>
        <strain evidence="13 14">CBS 112549</strain>
    </source>
</reference>
<evidence type="ECO:0000256" key="5">
    <source>
        <dbReference type="ARBA" id="ARBA00022784"/>
    </source>
</evidence>
<keyword evidence="4 11" id="KW-0479">Metal-binding</keyword>
<comment type="cofactor">
    <cofactor evidence="12">
        <name>Fe cation</name>
        <dbReference type="ChEBI" id="CHEBI:24875"/>
    </cofactor>
    <text evidence="12">Binds 1 Fe cation per subunit.</text>
</comment>
<accession>A0A1J9R7Y0</accession>
<evidence type="ECO:0000256" key="12">
    <source>
        <dbReference type="RuleBase" id="RU366010"/>
    </source>
</evidence>
<sequence>MTALDTSVAAAPGPGLPKNQELDAFHVLVQELSRVLGPSSGIDSKDVDPAELQALMERYTSSPEEWQKYALGDYSRNYTRNLVDKGNGKSNLLILVWTPGKGSPIHDHANAHCVMKVLKGTLKETLFAWPDPDLAKEGKPAPPQVQKETLYHENGVTYMSDRLGLHRISNPDPENVAVSLHLYTPPNAEYFGCQIFDETTGKASHVSQCNFFSVVGHKL</sequence>
<protein>
    <recommendedName>
        <fullName evidence="9 12">Cysteine dioxygenase</fullName>
        <ecNumber evidence="3 12">1.13.11.20</ecNumber>
    </recommendedName>
</protein>
<dbReference type="GO" id="GO:0008198">
    <property type="term" value="F:ferrous iron binding"/>
    <property type="evidence" value="ECO:0007669"/>
    <property type="project" value="TreeGrafter"/>
</dbReference>
<dbReference type="OrthoDB" id="543511at2759"/>
<keyword evidence="5 10" id="KW-0883">Thioether bond</keyword>
<feature type="binding site" evidence="11">
    <location>
        <position position="166"/>
    </location>
    <ligand>
        <name>Fe cation</name>
        <dbReference type="ChEBI" id="CHEBI:24875"/>
        <note>catalytic</note>
    </ligand>
</feature>
<proteinExistence type="inferred from homology"/>
<dbReference type="InterPro" id="IPR011051">
    <property type="entry name" value="RmlC_Cupin_sf"/>
</dbReference>
<dbReference type="InterPro" id="IPR014710">
    <property type="entry name" value="RmlC-like_jellyroll"/>
</dbReference>
<dbReference type="RefSeq" id="XP_020132566.1">
    <property type="nucleotide sequence ID" value="XM_020270644.1"/>
</dbReference>
<evidence type="ECO:0000313" key="14">
    <source>
        <dbReference type="Proteomes" id="UP000183809"/>
    </source>
</evidence>
<name>A0A1J9R7Y0_9PEZI</name>
<evidence type="ECO:0000256" key="3">
    <source>
        <dbReference type="ARBA" id="ARBA00013133"/>
    </source>
</evidence>
<comment type="catalytic activity">
    <reaction evidence="1 12">
        <text>L-cysteine + O2 = 3-sulfino-L-alanine + H(+)</text>
        <dbReference type="Rhea" id="RHEA:20441"/>
        <dbReference type="ChEBI" id="CHEBI:15378"/>
        <dbReference type="ChEBI" id="CHEBI:15379"/>
        <dbReference type="ChEBI" id="CHEBI:35235"/>
        <dbReference type="ChEBI" id="CHEBI:61085"/>
        <dbReference type="EC" id="1.13.11.20"/>
    </reaction>
</comment>
<keyword evidence="7 12" id="KW-0560">Oxidoreductase</keyword>
<dbReference type="GO" id="GO:0019448">
    <property type="term" value="P:L-cysteine catabolic process"/>
    <property type="evidence" value="ECO:0007669"/>
    <property type="project" value="TreeGrafter"/>
</dbReference>
<feature type="binding site" evidence="11">
    <location>
        <position position="106"/>
    </location>
    <ligand>
        <name>Fe cation</name>
        <dbReference type="ChEBI" id="CHEBI:24875"/>
        <note>catalytic</note>
    </ligand>
</feature>
<dbReference type="PANTHER" id="PTHR12918:SF1">
    <property type="entry name" value="CYSTEINE DIOXYGENASE TYPE 1"/>
    <property type="match status" value="1"/>
</dbReference>
<gene>
    <name evidence="13" type="ORF">BKCO1_1200015</name>
</gene>
<dbReference type="SUPFAM" id="SSF51182">
    <property type="entry name" value="RmlC-like cupins"/>
    <property type="match status" value="1"/>
</dbReference>
<evidence type="ECO:0000256" key="8">
    <source>
        <dbReference type="ARBA" id="ARBA00023004"/>
    </source>
</evidence>
<dbReference type="Proteomes" id="UP000183809">
    <property type="component" value="Unassembled WGS sequence"/>
</dbReference>
<feature type="binding site" evidence="11">
    <location>
        <position position="108"/>
    </location>
    <ligand>
        <name>Fe cation</name>
        <dbReference type="ChEBI" id="CHEBI:24875"/>
        <note>catalytic</note>
    </ligand>
</feature>
<evidence type="ECO:0000256" key="10">
    <source>
        <dbReference type="PIRSR" id="PIRSR610300-50"/>
    </source>
</evidence>
<dbReference type="Gene3D" id="2.60.120.10">
    <property type="entry name" value="Jelly Rolls"/>
    <property type="match status" value="1"/>
</dbReference>
<dbReference type="Pfam" id="PF05995">
    <property type="entry name" value="CDO_I"/>
    <property type="match status" value="1"/>
</dbReference>
<dbReference type="PANTHER" id="PTHR12918">
    <property type="entry name" value="CYSTEINE DIOXYGENASE"/>
    <property type="match status" value="1"/>
</dbReference>
<organism evidence="13 14">
    <name type="scientific">Diplodia corticola</name>
    <dbReference type="NCBI Taxonomy" id="236234"/>
    <lineage>
        <taxon>Eukaryota</taxon>
        <taxon>Fungi</taxon>
        <taxon>Dikarya</taxon>
        <taxon>Ascomycota</taxon>
        <taxon>Pezizomycotina</taxon>
        <taxon>Dothideomycetes</taxon>
        <taxon>Dothideomycetes incertae sedis</taxon>
        <taxon>Botryosphaeriales</taxon>
        <taxon>Botryosphaeriaceae</taxon>
        <taxon>Diplodia</taxon>
    </lineage>
</organism>
<evidence type="ECO:0000256" key="6">
    <source>
        <dbReference type="ARBA" id="ARBA00022964"/>
    </source>
</evidence>
<evidence type="ECO:0000256" key="9">
    <source>
        <dbReference type="ARBA" id="ARBA00070673"/>
    </source>
</evidence>
<keyword evidence="14" id="KW-1185">Reference proteome</keyword>
<evidence type="ECO:0000256" key="11">
    <source>
        <dbReference type="PIRSR" id="PIRSR610300-51"/>
    </source>
</evidence>
<evidence type="ECO:0000256" key="2">
    <source>
        <dbReference type="ARBA" id="ARBA00006622"/>
    </source>
</evidence>
<comment type="caution">
    <text evidence="13">The sequence shown here is derived from an EMBL/GenBank/DDBJ whole genome shotgun (WGS) entry which is preliminary data.</text>
</comment>
<feature type="cross-link" description="3'-(S-cysteinyl)-tyrosine (Cys-Tyr)" evidence="10">
    <location>
        <begin position="113"/>
        <end position="183"/>
    </location>
</feature>
<evidence type="ECO:0000256" key="4">
    <source>
        <dbReference type="ARBA" id="ARBA00022723"/>
    </source>
</evidence>
<dbReference type="GO" id="GO:0017172">
    <property type="term" value="F:cysteine dioxygenase activity"/>
    <property type="evidence" value="ECO:0007669"/>
    <property type="project" value="UniProtKB-UniRule"/>
</dbReference>
<evidence type="ECO:0000313" key="13">
    <source>
        <dbReference type="EMBL" id="OJD36306.1"/>
    </source>
</evidence>
<dbReference type="EMBL" id="MNUE01000012">
    <property type="protein sequence ID" value="OJD36306.1"/>
    <property type="molecule type" value="Genomic_DNA"/>
</dbReference>
<keyword evidence="8 11" id="KW-0408">Iron</keyword>
<keyword evidence="6 12" id="KW-0223">Dioxygenase</keyword>
<comment type="similarity">
    <text evidence="2 12">Belongs to the cysteine dioxygenase family.</text>
</comment>
<dbReference type="EC" id="1.13.11.20" evidence="3 12"/>
<dbReference type="GeneID" id="31010903"/>
<evidence type="ECO:0000256" key="1">
    <source>
        <dbReference type="ARBA" id="ARBA00000629"/>
    </source>
</evidence>
<evidence type="ECO:0000256" key="7">
    <source>
        <dbReference type="ARBA" id="ARBA00023002"/>
    </source>
</evidence>